<dbReference type="Pfam" id="PF10601">
    <property type="entry name" value="zf-LITAF-like"/>
    <property type="match status" value="1"/>
</dbReference>
<evidence type="ECO:0000256" key="5">
    <source>
        <dbReference type="ARBA" id="ARBA00022723"/>
    </source>
</evidence>
<feature type="domain" description="LITAF" evidence="9">
    <location>
        <begin position="71"/>
        <end position="155"/>
    </location>
</feature>
<dbReference type="InterPro" id="IPR037519">
    <property type="entry name" value="LITAF_fam"/>
</dbReference>
<feature type="transmembrane region" description="Helical" evidence="8">
    <location>
        <begin position="109"/>
        <end position="133"/>
    </location>
</feature>
<dbReference type="GO" id="GO:0008270">
    <property type="term" value="F:zinc ion binding"/>
    <property type="evidence" value="ECO:0007669"/>
    <property type="project" value="TreeGrafter"/>
</dbReference>
<dbReference type="GO" id="GO:0005634">
    <property type="term" value="C:nucleus"/>
    <property type="evidence" value="ECO:0007669"/>
    <property type="project" value="TreeGrafter"/>
</dbReference>
<evidence type="ECO:0000313" key="11">
    <source>
        <dbReference type="Proteomes" id="UP001488805"/>
    </source>
</evidence>
<organism evidence="10 11">
    <name type="scientific">Zoarces viviparus</name>
    <name type="common">Viviparous eelpout</name>
    <name type="synonym">Blennius viviparus</name>
    <dbReference type="NCBI Taxonomy" id="48416"/>
    <lineage>
        <taxon>Eukaryota</taxon>
        <taxon>Metazoa</taxon>
        <taxon>Chordata</taxon>
        <taxon>Craniata</taxon>
        <taxon>Vertebrata</taxon>
        <taxon>Euteleostomi</taxon>
        <taxon>Actinopterygii</taxon>
        <taxon>Neopterygii</taxon>
        <taxon>Teleostei</taxon>
        <taxon>Neoteleostei</taxon>
        <taxon>Acanthomorphata</taxon>
        <taxon>Eupercaria</taxon>
        <taxon>Perciformes</taxon>
        <taxon>Cottioidei</taxon>
        <taxon>Zoarcales</taxon>
        <taxon>Zoarcidae</taxon>
        <taxon>Zoarcinae</taxon>
        <taxon>Zoarces</taxon>
    </lineage>
</organism>
<accession>A0AAW1G286</accession>
<comment type="similarity">
    <text evidence="4">Belongs to the CDIP1/LITAF family.</text>
</comment>
<dbReference type="AlphaFoldDB" id="A0AAW1G286"/>
<dbReference type="PROSITE" id="PS51837">
    <property type="entry name" value="LITAF"/>
    <property type="match status" value="1"/>
</dbReference>
<protein>
    <recommendedName>
        <fullName evidence="9">LITAF domain-containing protein</fullName>
    </recommendedName>
</protein>
<reference evidence="10 11" key="1">
    <citation type="journal article" date="2024" name="Genome Biol. Evol.">
        <title>Chromosome-level genome assembly of the viviparous eelpout Zoarces viviparus.</title>
        <authorList>
            <person name="Fuhrmann N."/>
            <person name="Brasseur M.V."/>
            <person name="Bakowski C.E."/>
            <person name="Podsiadlowski L."/>
            <person name="Prost S."/>
            <person name="Krehenwinkel H."/>
            <person name="Mayer C."/>
        </authorList>
    </citation>
    <scope>NUCLEOTIDE SEQUENCE [LARGE SCALE GENOMIC DNA]</scope>
    <source>
        <strain evidence="10">NO-MEL_2022_Ind0_liver</strain>
    </source>
</reference>
<dbReference type="Proteomes" id="UP001488805">
    <property type="component" value="Unassembled WGS sequence"/>
</dbReference>
<evidence type="ECO:0000256" key="8">
    <source>
        <dbReference type="SAM" id="Phobius"/>
    </source>
</evidence>
<dbReference type="GO" id="GO:0098560">
    <property type="term" value="C:cytoplasmic side of late endosome membrane"/>
    <property type="evidence" value="ECO:0007669"/>
    <property type="project" value="TreeGrafter"/>
</dbReference>
<evidence type="ECO:0000256" key="6">
    <source>
        <dbReference type="ARBA" id="ARBA00022833"/>
    </source>
</evidence>
<dbReference type="InterPro" id="IPR006629">
    <property type="entry name" value="LITAF"/>
</dbReference>
<sequence length="159" mass="17791">MESLAAENEPLSTPPLYFLPGDSHSGPSVRFYHINSPSTPPPPSSTLSPGVGCTTEARTPRTVSASPQLPVRQTHVSYEMELFCYPALTTCPSCQTRVTTQVTYKIGRFAWLMCLVFVFCGLWIGCCLIPFFVNYFKDTCHACPRCKLFLHMHKRTCCE</sequence>
<keyword evidence="8" id="KW-1133">Transmembrane helix</keyword>
<dbReference type="GO" id="GO:0098574">
    <property type="term" value="C:cytoplasmic side of lysosomal membrane"/>
    <property type="evidence" value="ECO:0007669"/>
    <property type="project" value="TreeGrafter"/>
</dbReference>
<evidence type="ECO:0000256" key="4">
    <source>
        <dbReference type="ARBA" id="ARBA00005975"/>
    </source>
</evidence>
<comment type="subcellular location">
    <subcellularLocation>
        <location evidence="1">Endosome membrane</location>
        <topology evidence="1">Peripheral membrane protein</topology>
        <orientation evidence="1">Cytoplasmic side</orientation>
    </subcellularLocation>
    <subcellularLocation>
        <location evidence="2">Late endosome membrane</location>
    </subcellularLocation>
    <subcellularLocation>
        <location evidence="3">Lysosome membrane</location>
        <topology evidence="3">Peripheral membrane protein</topology>
        <orientation evidence="3">Cytoplasmic side</orientation>
    </subcellularLocation>
</comment>
<evidence type="ECO:0000256" key="2">
    <source>
        <dbReference type="ARBA" id="ARBA00004414"/>
    </source>
</evidence>
<dbReference type="PANTHER" id="PTHR23292">
    <property type="entry name" value="LIPOPOLYSACCHARIDE-INDUCED TUMOR NECROSIS FACTOR-ALPHA FACTOR"/>
    <property type="match status" value="1"/>
</dbReference>
<name>A0AAW1G286_ZOAVI</name>
<keyword evidence="6" id="KW-0862">Zinc</keyword>
<keyword evidence="5" id="KW-0479">Metal-binding</keyword>
<keyword evidence="7 8" id="KW-0472">Membrane</keyword>
<keyword evidence="11" id="KW-1185">Reference proteome</keyword>
<evidence type="ECO:0000259" key="9">
    <source>
        <dbReference type="PROSITE" id="PS51837"/>
    </source>
</evidence>
<dbReference type="PANTHER" id="PTHR23292:SF28">
    <property type="entry name" value="LIPOPOLYSACCHARIDE-INDUCED TUMOR NECROSIS FACTOR-ALPHA FACTOR-LIKE"/>
    <property type="match status" value="1"/>
</dbReference>
<keyword evidence="8" id="KW-0812">Transmembrane</keyword>
<comment type="caution">
    <text evidence="10">The sequence shown here is derived from an EMBL/GenBank/DDBJ whole genome shotgun (WGS) entry which is preliminary data.</text>
</comment>
<evidence type="ECO:0000256" key="1">
    <source>
        <dbReference type="ARBA" id="ARBA00004125"/>
    </source>
</evidence>
<dbReference type="EMBL" id="JBCEZU010000013">
    <property type="protein sequence ID" value="KAK9540660.1"/>
    <property type="molecule type" value="Genomic_DNA"/>
</dbReference>
<evidence type="ECO:0000313" key="10">
    <source>
        <dbReference type="EMBL" id="KAK9540660.1"/>
    </source>
</evidence>
<gene>
    <name evidence="10" type="ORF">VZT92_003100</name>
</gene>
<evidence type="ECO:0000256" key="3">
    <source>
        <dbReference type="ARBA" id="ARBA00004630"/>
    </source>
</evidence>
<proteinExistence type="inferred from homology"/>
<dbReference type="SMART" id="SM00714">
    <property type="entry name" value="LITAF"/>
    <property type="match status" value="1"/>
</dbReference>
<evidence type="ECO:0000256" key="7">
    <source>
        <dbReference type="ARBA" id="ARBA00023136"/>
    </source>
</evidence>